<feature type="compositionally biased region" description="Low complexity" evidence="1">
    <location>
        <begin position="187"/>
        <end position="197"/>
    </location>
</feature>
<feature type="compositionally biased region" description="Pro residues" evidence="1">
    <location>
        <begin position="146"/>
        <end position="170"/>
    </location>
</feature>
<accession>A0A8H7MA82</accession>
<feature type="compositionally biased region" description="Basic and acidic residues" evidence="1">
    <location>
        <begin position="779"/>
        <end position="798"/>
    </location>
</feature>
<feature type="compositionally biased region" description="Polar residues" evidence="1">
    <location>
        <begin position="218"/>
        <end position="231"/>
    </location>
</feature>
<feature type="region of interest" description="Disordered" evidence="1">
    <location>
        <begin position="1193"/>
        <end position="1220"/>
    </location>
</feature>
<feature type="compositionally biased region" description="Pro residues" evidence="1">
    <location>
        <begin position="379"/>
        <end position="389"/>
    </location>
</feature>
<comment type="caution">
    <text evidence="2">The sequence shown here is derived from an EMBL/GenBank/DDBJ whole genome shotgun (WGS) entry which is preliminary data.</text>
</comment>
<sequence length="1433" mass="152110">MPSERVQHAYGLIQKTLQQSGIIHGTSKQHQGSDPNPYGYSNVSQQTSWQQAGPPPPPPASGYSQNAYGSMPGGSLAAPGPPAPPLVTPTQVTYNSPPIPPPYGPLNSQSWTTAPQSHAGTATITSSYASAHAPTPQQTQGFQSMFPPPPPLPPKPQDYSVHPPPLPPRPGTQGPPTDQSSAWSRPQVQTVQSTPSFQSPPPTAHHIYRKYGHVLQDASGTPTNAFQPPSALQNQTPTAPLPPPPPQQAWQQHNQGNYQNIYTTTPQQQTWQAPAAHQQTPVSPVQHDQQLYATTHTPVNQSYPPPPQVFQSPAQQTPLKVPSVSPPPYNWAQPPPMQPGPAPSDYFQHSTTPQPYFQRPPSLGNNPYQRPASLGNNPYNPPVSPPIPTVSPLVSRQGSVNSQQGARDRHDTVSSISTTAAHERHDTFSTVSTLGERPATPKAEPQSEAVGGVSGQRIQPTGAGATTAAGTSASALGFGGPGGWEYYDAPGEEDEEEEEVAVGKSEAKDQFKAVEHDPVSPVELPSDPAPFAMKPPAAAETKSDDAGENAIFELPADFVMEPSVKPEVSADQSKEGMAGQDATIVLPKPSTRYNRIPRPQDLIPDLGPWYASSLERFISMLKTEAHAASDEQRAAAFMEFVATESKLRGIPYYTQPPGDDVQRSVNNGEKRPKLPLEIPPSDAATEMEIQYSPGGRPVWRPKLKDRQNSDEAKTTVPGENQQQAYKPFRQGQSTTDGEGSSQPAVPTPTGLPSEQTGPATAIQQAQYKPYTPSTPAAEAIRRDSLPRRDSFPRSDSFPHRSSVSSPIRQEHTETFFPAPLALHSKKDQATSSSSSSSTPKPVPSITAPPPDEVSTPETSLPYPTTPSHTPPPPQPPALGTKPTLSSLTPAPLALSTVAPPPPPPTGAARLRALLANFKPSSSSAETTTQIVTTLSALPPLDATKAHIAGLNASFDGSSPPAAPAARQARVLYDELAAERGEQQVLNDMAFEANEITYPQLLGRDEALKKEDAEKVAARAAGLMDAAGKRYRAWEEAVFAGVYGRVREEVGAGVEGLAVVEDVGAEAVKALEGEEEHQQAPVAAAPGSGLVKINARTGEVITVDGLGSATAAAKPSHPDPAAPTSSAAAANVAQTLSALTTLTTSARALLTLHAHISARHALLAATVADRDARYAAAETAPLEFLVAFDECENPHSTTASSGKKAAAADKKEGDDAGDAADADADARKKLLDLRKHFTAARLGAAARAAADEEVRARQTWQRVEGWMAAGLAAVAKAVEAVGAAARQVEANDDPDGGVGVGGLLDRAEAVVGELARRAQELVRCFHEAEVLLNEAEFAVSVEEARAAVFEKAVARGDGPAGWGGWEEEARVVVGKLEEERRNEDGVLKEELESRLRVIDTEQKAKAMEVVRRVRKRVVGREEFGDEDRIVGWVS</sequence>
<feature type="compositionally biased region" description="Polar residues" evidence="1">
    <location>
        <begin position="282"/>
        <end position="302"/>
    </location>
</feature>
<feature type="compositionally biased region" description="Polar residues" evidence="1">
    <location>
        <begin position="106"/>
        <end position="143"/>
    </location>
</feature>
<feature type="compositionally biased region" description="Polar residues" evidence="1">
    <location>
        <begin position="21"/>
        <end position="51"/>
    </location>
</feature>
<feature type="region of interest" description="Disordered" evidence="1">
    <location>
        <begin position="653"/>
        <end position="908"/>
    </location>
</feature>
<feature type="compositionally biased region" description="Polar residues" evidence="1">
    <location>
        <begin position="396"/>
        <end position="405"/>
    </location>
</feature>
<feature type="compositionally biased region" description="Low complexity" evidence="1">
    <location>
        <begin position="263"/>
        <end position="281"/>
    </location>
</feature>
<protein>
    <submittedName>
        <fullName evidence="2">Uncharacterized protein</fullName>
    </submittedName>
</protein>
<feature type="compositionally biased region" description="Pro residues" evidence="1">
    <location>
        <begin position="840"/>
        <end position="851"/>
    </location>
</feature>
<feature type="compositionally biased region" description="Basic and acidic residues" evidence="1">
    <location>
        <begin position="702"/>
        <end position="713"/>
    </location>
</feature>
<feature type="compositionally biased region" description="Low complexity" evidence="1">
    <location>
        <begin position="529"/>
        <end position="539"/>
    </location>
</feature>
<reference evidence="2" key="1">
    <citation type="submission" date="2016-08" db="EMBL/GenBank/DDBJ databases">
        <authorList>
            <person name="Yan J."/>
        </authorList>
    </citation>
    <scope>NUCLEOTIDE SEQUENCE</scope>
    <source>
        <strain evidence="2">CSS-01s</strain>
    </source>
</reference>
<proteinExistence type="predicted"/>
<gene>
    <name evidence="2" type="ORF">BFW01_g126</name>
</gene>
<feature type="compositionally biased region" description="Polar residues" evidence="1">
    <location>
        <begin position="717"/>
        <end position="774"/>
    </location>
</feature>
<evidence type="ECO:0000313" key="3">
    <source>
        <dbReference type="Proteomes" id="UP000627934"/>
    </source>
</evidence>
<feature type="compositionally biased region" description="Pro residues" evidence="1">
    <location>
        <begin position="324"/>
        <end position="342"/>
    </location>
</feature>
<feature type="region of interest" description="Disordered" evidence="1">
    <location>
        <begin position="562"/>
        <end position="599"/>
    </location>
</feature>
<organism evidence="2 3">
    <name type="scientific">Lasiodiplodia theobromae</name>
    <dbReference type="NCBI Taxonomy" id="45133"/>
    <lineage>
        <taxon>Eukaryota</taxon>
        <taxon>Fungi</taxon>
        <taxon>Dikarya</taxon>
        <taxon>Ascomycota</taxon>
        <taxon>Pezizomycotina</taxon>
        <taxon>Dothideomycetes</taxon>
        <taxon>Dothideomycetes incertae sedis</taxon>
        <taxon>Botryosphaeriales</taxon>
        <taxon>Botryosphaeriaceae</taxon>
        <taxon>Lasiodiplodia</taxon>
    </lineage>
</organism>
<feature type="compositionally biased region" description="Low complexity" evidence="1">
    <location>
        <begin position="461"/>
        <end position="476"/>
    </location>
</feature>
<feature type="compositionally biased region" description="Polar residues" evidence="1">
    <location>
        <begin position="309"/>
        <end position="318"/>
    </location>
</feature>
<dbReference type="EMBL" id="MDYX01000037">
    <property type="protein sequence ID" value="KAF9629945.1"/>
    <property type="molecule type" value="Genomic_DNA"/>
</dbReference>
<reference evidence="2" key="2">
    <citation type="journal article" date="2018" name="DNA Res.">
        <title>Comparative genome and transcriptome analyses reveal adaptations to opportunistic infections in woody plant degrading pathogens of Botryosphaeriaceae.</title>
        <authorList>
            <person name="Yan J.Y."/>
            <person name="Zhao W.S."/>
            <person name="Chen Z."/>
            <person name="Xing Q.K."/>
            <person name="Zhang W."/>
            <person name="Chethana K.W.T."/>
            <person name="Xue M.F."/>
            <person name="Xu J.P."/>
            <person name="Phillips A.J.L."/>
            <person name="Wang Y."/>
            <person name="Liu J.H."/>
            <person name="Liu M."/>
            <person name="Zhou Y."/>
            <person name="Jayawardena R.S."/>
            <person name="Manawasinghe I.S."/>
            <person name="Huang J.B."/>
            <person name="Qiao G.H."/>
            <person name="Fu C.Y."/>
            <person name="Guo F.F."/>
            <person name="Dissanayake A.J."/>
            <person name="Peng Y.L."/>
            <person name="Hyde K.D."/>
            <person name="Li X.H."/>
        </authorList>
    </citation>
    <scope>NUCLEOTIDE SEQUENCE</scope>
    <source>
        <strain evidence="2">CSS-01s</strain>
    </source>
</reference>
<evidence type="ECO:0000256" key="1">
    <source>
        <dbReference type="SAM" id="MobiDB-lite"/>
    </source>
</evidence>
<feature type="compositionally biased region" description="Low complexity" evidence="1">
    <location>
        <begin position="877"/>
        <end position="897"/>
    </location>
</feature>
<dbReference type="Proteomes" id="UP000627934">
    <property type="component" value="Unassembled WGS sequence"/>
</dbReference>
<feature type="compositionally biased region" description="Basic and acidic residues" evidence="1">
    <location>
        <begin position="505"/>
        <end position="518"/>
    </location>
</feature>
<evidence type="ECO:0000313" key="2">
    <source>
        <dbReference type="EMBL" id="KAF9629945.1"/>
    </source>
</evidence>
<feature type="region of interest" description="Disordered" evidence="1">
    <location>
        <begin position="21"/>
        <end position="545"/>
    </location>
</feature>
<name>A0A8H7MA82_9PEZI</name>
<feature type="compositionally biased region" description="Acidic residues" evidence="1">
    <location>
        <begin position="490"/>
        <end position="500"/>
    </location>
</feature>